<proteinExistence type="predicted"/>
<sequence length="246" mass="27186">MTSPYFEELAQRLYARGLPADQVALTVDDLAAYVTESGTDPVQEFGTPEEFASQVAPSREHDDIIPPSAAETWTWRADAFHERDVLNRYGDEGWEVEQVDGAGRFVSHRDLENPQRWEYHRETVLPGRGQAVIDRLAPDGWEPCGTWVCFEYFKRPKAATIGPEAALRSVPRTPAVSAFWSGHFRDLIAAMTIVTVVLCIAGVTLVSNLAYSDFGGSLTGMVVGALSALAISVVVRTWLARRRKSS</sequence>
<keyword evidence="1" id="KW-0472">Membrane</keyword>
<name>A0A5D0U5R9_9ACTN</name>
<protein>
    <recommendedName>
        <fullName evidence="4">DUF2812 domain-containing protein</fullName>
    </recommendedName>
</protein>
<keyword evidence="1" id="KW-0812">Transmembrane</keyword>
<evidence type="ECO:0000256" key="1">
    <source>
        <dbReference type="SAM" id="Phobius"/>
    </source>
</evidence>
<evidence type="ECO:0008006" key="4">
    <source>
        <dbReference type="Google" id="ProtNLM"/>
    </source>
</evidence>
<accession>A0A5D0U5R9</accession>
<organism evidence="2 3">
    <name type="scientific">Actinomadura syzygii</name>
    <dbReference type="NCBI Taxonomy" id="1427538"/>
    <lineage>
        <taxon>Bacteria</taxon>
        <taxon>Bacillati</taxon>
        <taxon>Actinomycetota</taxon>
        <taxon>Actinomycetes</taxon>
        <taxon>Streptosporangiales</taxon>
        <taxon>Thermomonosporaceae</taxon>
        <taxon>Actinomadura</taxon>
    </lineage>
</organism>
<evidence type="ECO:0000313" key="2">
    <source>
        <dbReference type="EMBL" id="TYC13016.1"/>
    </source>
</evidence>
<reference evidence="2 3" key="1">
    <citation type="submission" date="2019-08" db="EMBL/GenBank/DDBJ databases">
        <title>Actinomadura sp. nov. CYP1-5 isolated from mountain soil.</title>
        <authorList>
            <person name="Songsumanus A."/>
            <person name="Kuncharoen N."/>
            <person name="Kudo T."/>
            <person name="Yuki M."/>
            <person name="Igarashi Y."/>
            <person name="Tanasupawat S."/>
        </authorList>
    </citation>
    <scope>NUCLEOTIDE SEQUENCE [LARGE SCALE GENOMIC DNA]</scope>
    <source>
        <strain evidence="2 3">GKU157</strain>
    </source>
</reference>
<dbReference type="AlphaFoldDB" id="A0A5D0U5R9"/>
<feature type="transmembrane region" description="Helical" evidence="1">
    <location>
        <begin position="187"/>
        <end position="211"/>
    </location>
</feature>
<dbReference type="EMBL" id="VSFF01000008">
    <property type="protein sequence ID" value="TYC13016.1"/>
    <property type="molecule type" value="Genomic_DNA"/>
</dbReference>
<gene>
    <name evidence="2" type="ORF">FXF65_21105</name>
</gene>
<keyword evidence="1" id="KW-1133">Transmembrane helix</keyword>
<dbReference type="OrthoDB" id="4337585at2"/>
<feature type="transmembrane region" description="Helical" evidence="1">
    <location>
        <begin position="217"/>
        <end position="239"/>
    </location>
</feature>
<keyword evidence="3" id="KW-1185">Reference proteome</keyword>
<dbReference type="RefSeq" id="WP_148351714.1">
    <property type="nucleotide sequence ID" value="NZ_JBHSBF010000047.1"/>
</dbReference>
<dbReference type="Proteomes" id="UP000322634">
    <property type="component" value="Unassembled WGS sequence"/>
</dbReference>
<comment type="caution">
    <text evidence="2">The sequence shown here is derived from an EMBL/GenBank/DDBJ whole genome shotgun (WGS) entry which is preliminary data.</text>
</comment>
<evidence type="ECO:0000313" key="3">
    <source>
        <dbReference type="Proteomes" id="UP000322634"/>
    </source>
</evidence>